<keyword evidence="2" id="KW-1185">Reference proteome</keyword>
<reference evidence="1 2" key="1">
    <citation type="submission" date="2018-11" db="EMBL/GenBank/DDBJ databases">
        <title>Vibrio LJC006 sp. nov., isolated from seawater during the bloom of the enteromorpha.</title>
        <authorList>
            <person name="Liang J."/>
        </authorList>
    </citation>
    <scope>NUCLEOTIDE SEQUENCE [LARGE SCALE GENOMIC DNA]</scope>
    <source>
        <strain evidence="1 2">LJC006</strain>
    </source>
</reference>
<gene>
    <name evidence="1" type="ORF">EES38_19060</name>
</gene>
<accession>A0A3N9TWZ8</accession>
<dbReference type="OrthoDB" id="5870876at2"/>
<dbReference type="EMBL" id="RJVQ01000012">
    <property type="protein sequence ID" value="RQW61442.1"/>
    <property type="molecule type" value="Genomic_DNA"/>
</dbReference>
<sequence length="175" mass="20859">MKKSDNDIVLANSSLSYHDWQLEILSHQPNAFQLRQDGKLLYSGYLELVNNGEMIETQHFPWRFRIKDNMIEQWCNVRMSEALSIGLTYTFSQGSLVIDYLARNSVPTRLDIRHKIHQVNATYQHTAQSHDVFDRLSEWQHRNREKPSDYLIEQRKRDFKEAFFASQWIVLNKEL</sequence>
<evidence type="ECO:0000313" key="1">
    <source>
        <dbReference type="EMBL" id="RQW61442.1"/>
    </source>
</evidence>
<dbReference type="Proteomes" id="UP000281112">
    <property type="component" value="Unassembled WGS sequence"/>
</dbReference>
<organism evidence="1 2">
    <name type="scientific">Vibrio viridaestus</name>
    <dbReference type="NCBI Taxonomy" id="2487322"/>
    <lineage>
        <taxon>Bacteria</taxon>
        <taxon>Pseudomonadati</taxon>
        <taxon>Pseudomonadota</taxon>
        <taxon>Gammaproteobacteria</taxon>
        <taxon>Vibrionales</taxon>
        <taxon>Vibrionaceae</taxon>
        <taxon>Vibrio</taxon>
    </lineage>
</organism>
<evidence type="ECO:0000313" key="2">
    <source>
        <dbReference type="Proteomes" id="UP000281112"/>
    </source>
</evidence>
<proteinExistence type="predicted"/>
<comment type="caution">
    <text evidence="1">The sequence shown here is derived from an EMBL/GenBank/DDBJ whole genome shotgun (WGS) entry which is preliminary data.</text>
</comment>
<dbReference type="AlphaFoldDB" id="A0A3N9TWZ8"/>
<dbReference type="RefSeq" id="WP_124938798.1">
    <property type="nucleotide sequence ID" value="NZ_RJVQ01000012.1"/>
</dbReference>
<name>A0A3N9TWZ8_9VIBR</name>
<protein>
    <submittedName>
        <fullName evidence="1">Uncharacterized protein</fullName>
    </submittedName>
</protein>